<dbReference type="PANTHER" id="PTHR11808:SF80">
    <property type="entry name" value="CYSTATHIONINE GAMMA-LYASE"/>
    <property type="match status" value="1"/>
</dbReference>
<sequence length="408" mass="43732">MQSKIDYSKVGFETMMIHAGQEKDSDFGALTTPIYQTTTFCSETVEEAAARKLNQIPGYHPSYCRSGNPTTRALELKCAAMEGGEDAVATASGMGAIGSVLITFLKAGDHVIFDTSVYGGTDAVATVNLPNMNIEVSRVDTGNLEALKAAIKPNTKLIYFETPNNPMIKVTDVAAVKKVAGADIRVAVDCTFAPPPIQHTLKLGADLVIHSLTKYINGHSDAVGGVVIGCAADINLIRDVAVTKINGCPPSPFNSYLVLRGMKTLALRMPKHCENAMAMARYLCTCPYVKKVYYPGLENDPGHEIASRQMENGMFGGILSFELADDVKGLSSFEAGKKFLNNLTIPAIAVSLGDPDTLIEHPASMTHFNVPRDARMAAGISDGLIRLSIGLENVEDIVHDFENAFAVI</sequence>
<feature type="modified residue" description="N6-(pyridoxal phosphate)lysine" evidence="8">
    <location>
        <position position="214"/>
    </location>
</feature>
<evidence type="ECO:0000256" key="5">
    <source>
        <dbReference type="ARBA" id="ARBA00047199"/>
    </source>
</evidence>
<dbReference type="GO" id="GO:0005737">
    <property type="term" value="C:cytoplasm"/>
    <property type="evidence" value="ECO:0007669"/>
    <property type="project" value="TreeGrafter"/>
</dbReference>
<evidence type="ECO:0000256" key="1">
    <source>
        <dbReference type="ARBA" id="ARBA00001933"/>
    </source>
</evidence>
<dbReference type="RefSeq" id="WP_002571512.1">
    <property type="nucleotide sequence ID" value="NZ_KB851149.1"/>
</dbReference>
<dbReference type="Gene3D" id="3.40.640.10">
    <property type="entry name" value="Type I PLP-dependent aspartate aminotransferase-like (Major domain)"/>
    <property type="match status" value="1"/>
</dbReference>
<dbReference type="GO" id="GO:0030170">
    <property type="term" value="F:pyridoxal phosphate binding"/>
    <property type="evidence" value="ECO:0007669"/>
    <property type="project" value="InterPro"/>
</dbReference>
<comment type="similarity">
    <text evidence="2 9">Belongs to the trans-sulfuration enzymes family.</text>
</comment>
<dbReference type="Gene3D" id="3.90.1150.10">
    <property type="entry name" value="Aspartate Aminotransferase, domain 1"/>
    <property type="match status" value="1"/>
</dbReference>
<dbReference type="PIRSF" id="PIRSF001434">
    <property type="entry name" value="CGS"/>
    <property type="match status" value="1"/>
</dbReference>
<comment type="caution">
    <text evidence="10">The sequence shown here is derived from an EMBL/GenBank/DDBJ whole genome shotgun (WGS) entry which is preliminary data.</text>
</comment>
<comment type="cofactor">
    <cofactor evidence="1 9">
        <name>pyridoxal 5'-phosphate</name>
        <dbReference type="ChEBI" id="CHEBI:597326"/>
    </cofactor>
</comment>
<evidence type="ECO:0000256" key="8">
    <source>
        <dbReference type="PIRSR" id="PIRSR001434-2"/>
    </source>
</evidence>
<evidence type="ECO:0000256" key="7">
    <source>
        <dbReference type="ARBA" id="ARBA00052699"/>
    </source>
</evidence>
<reference evidence="10 11" key="1">
    <citation type="submission" date="2013-01" db="EMBL/GenBank/DDBJ databases">
        <title>The Genome Sequence of Clostridium bolteae 90B8.</title>
        <authorList>
            <consortium name="The Broad Institute Genome Sequencing Platform"/>
            <person name="Earl A."/>
            <person name="Ward D."/>
            <person name="Feldgarden M."/>
            <person name="Gevers D."/>
            <person name="Courvalin P."/>
            <person name="Lambert T."/>
            <person name="Walker B."/>
            <person name="Young S.K."/>
            <person name="Zeng Q."/>
            <person name="Gargeya S."/>
            <person name="Fitzgerald M."/>
            <person name="Haas B."/>
            <person name="Abouelleil A."/>
            <person name="Alvarado L."/>
            <person name="Arachchi H.M."/>
            <person name="Berlin A.M."/>
            <person name="Chapman S.B."/>
            <person name="Dewar J."/>
            <person name="Goldberg J."/>
            <person name="Griggs A."/>
            <person name="Gujja S."/>
            <person name="Hansen M."/>
            <person name="Howarth C."/>
            <person name="Imamovic A."/>
            <person name="Larimer J."/>
            <person name="McCowan C."/>
            <person name="Murphy C."/>
            <person name="Neiman D."/>
            <person name="Pearson M."/>
            <person name="Priest M."/>
            <person name="Roberts A."/>
            <person name="Saif S."/>
            <person name="Shea T."/>
            <person name="Sisk P."/>
            <person name="Sykes S."/>
            <person name="Wortman J."/>
            <person name="Nusbaum C."/>
            <person name="Birren B."/>
        </authorList>
    </citation>
    <scope>NUCLEOTIDE SEQUENCE [LARGE SCALE GENOMIC DNA]</scope>
    <source>
        <strain evidence="10 11">90B8</strain>
    </source>
</reference>
<dbReference type="GO" id="GO:0018826">
    <property type="term" value="F:methionine gamma-lyase activity"/>
    <property type="evidence" value="ECO:0007669"/>
    <property type="project" value="UniProtKB-EC"/>
</dbReference>
<dbReference type="InterPro" id="IPR015424">
    <property type="entry name" value="PyrdxlP-dep_Trfase"/>
</dbReference>
<evidence type="ECO:0000256" key="6">
    <source>
        <dbReference type="ARBA" id="ARBA00048780"/>
    </source>
</evidence>
<dbReference type="InterPro" id="IPR015422">
    <property type="entry name" value="PyrdxlP-dep_Trfase_small"/>
</dbReference>
<organism evidence="10 11">
    <name type="scientific">Enterocloster bolteae 90B8</name>
    <dbReference type="NCBI Taxonomy" id="997897"/>
    <lineage>
        <taxon>Bacteria</taxon>
        <taxon>Bacillati</taxon>
        <taxon>Bacillota</taxon>
        <taxon>Clostridia</taxon>
        <taxon>Lachnospirales</taxon>
        <taxon>Lachnospiraceae</taxon>
        <taxon>Enterocloster</taxon>
    </lineage>
</organism>
<dbReference type="EC" id="4.4.1.2" evidence="4"/>
<dbReference type="FunFam" id="3.40.640.10:FF:000046">
    <property type="entry name" value="Cystathionine gamma-lyase"/>
    <property type="match status" value="1"/>
</dbReference>
<dbReference type="InterPro" id="IPR015421">
    <property type="entry name" value="PyrdxlP-dep_Trfase_major"/>
</dbReference>
<comment type="catalytic activity">
    <reaction evidence="6">
        <text>L-homocysteine + H2O = 2-oxobutanoate + hydrogen sulfide + NH4(+) + H(+)</text>
        <dbReference type="Rhea" id="RHEA:14501"/>
        <dbReference type="ChEBI" id="CHEBI:15377"/>
        <dbReference type="ChEBI" id="CHEBI:15378"/>
        <dbReference type="ChEBI" id="CHEBI:16763"/>
        <dbReference type="ChEBI" id="CHEBI:28938"/>
        <dbReference type="ChEBI" id="CHEBI:29919"/>
        <dbReference type="ChEBI" id="CHEBI:58199"/>
        <dbReference type="EC" id="4.4.1.2"/>
    </reaction>
    <physiologicalReaction direction="left-to-right" evidence="6">
        <dbReference type="Rhea" id="RHEA:14502"/>
    </physiologicalReaction>
</comment>
<evidence type="ECO:0000256" key="2">
    <source>
        <dbReference type="ARBA" id="ARBA00009077"/>
    </source>
</evidence>
<dbReference type="Pfam" id="PF01053">
    <property type="entry name" value="Cys_Met_Meta_PP"/>
    <property type="match status" value="1"/>
</dbReference>
<dbReference type="GO" id="GO:0047982">
    <property type="term" value="F:homocysteine desulfhydrase activity"/>
    <property type="evidence" value="ECO:0007669"/>
    <property type="project" value="UniProtKB-EC"/>
</dbReference>
<keyword evidence="3 8" id="KW-0663">Pyridoxal phosphate</keyword>
<evidence type="ECO:0000256" key="3">
    <source>
        <dbReference type="ARBA" id="ARBA00022898"/>
    </source>
</evidence>
<dbReference type="SUPFAM" id="SSF53383">
    <property type="entry name" value="PLP-dependent transferases"/>
    <property type="match status" value="1"/>
</dbReference>
<dbReference type="HOGENOM" id="CLU_018986_2_0_9"/>
<dbReference type="CDD" id="cd00614">
    <property type="entry name" value="CGS_like"/>
    <property type="match status" value="1"/>
</dbReference>
<name>N9ZPR9_9FIRM</name>
<accession>N9ZPR9</accession>
<evidence type="ECO:0000313" key="10">
    <source>
        <dbReference type="EMBL" id="ENZ41865.1"/>
    </source>
</evidence>
<evidence type="ECO:0000256" key="9">
    <source>
        <dbReference type="RuleBase" id="RU362118"/>
    </source>
</evidence>
<dbReference type="InterPro" id="IPR054542">
    <property type="entry name" value="Cys_met_metab_PP"/>
</dbReference>
<dbReference type="AlphaFoldDB" id="N9ZPR9"/>
<dbReference type="InterPro" id="IPR000277">
    <property type="entry name" value="Cys/Met-Metab_PyrdxlP-dep_enz"/>
</dbReference>
<gene>
    <name evidence="10" type="ORF">HMPREF1097_01241</name>
</gene>
<evidence type="ECO:0000256" key="4">
    <source>
        <dbReference type="ARBA" id="ARBA00047175"/>
    </source>
</evidence>
<dbReference type="PROSITE" id="PS00868">
    <property type="entry name" value="CYS_MET_METAB_PP"/>
    <property type="match status" value="1"/>
</dbReference>
<dbReference type="GO" id="GO:0019346">
    <property type="term" value="P:transsulfuration"/>
    <property type="evidence" value="ECO:0007669"/>
    <property type="project" value="InterPro"/>
</dbReference>
<dbReference type="Proteomes" id="UP000013041">
    <property type="component" value="Unassembled WGS sequence"/>
</dbReference>
<protein>
    <recommendedName>
        <fullName evidence="4">homocysteine desulfhydrase</fullName>
        <ecNumber evidence="4">4.4.1.2</ecNumber>
    </recommendedName>
    <alternativeName>
        <fullName evidence="5">Homocysteine desulfhydrase</fullName>
    </alternativeName>
</protein>
<proteinExistence type="inferred from homology"/>
<comment type="catalytic activity">
    <reaction evidence="7">
        <text>L-methionine + H2O = methanethiol + 2-oxobutanoate + NH4(+)</text>
        <dbReference type="Rhea" id="RHEA:23800"/>
        <dbReference type="ChEBI" id="CHEBI:15377"/>
        <dbReference type="ChEBI" id="CHEBI:16007"/>
        <dbReference type="ChEBI" id="CHEBI:16763"/>
        <dbReference type="ChEBI" id="CHEBI:28938"/>
        <dbReference type="ChEBI" id="CHEBI:57844"/>
        <dbReference type="EC" id="4.4.1.11"/>
    </reaction>
    <physiologicalReaction direction="left-to-right" evidence="7">
        <dbReference type="Rhea" id="RHEA:23801"/>
    </physiologicalReaction>
</comment>
<dbReference type="PANTHER" id="PTHR11808">
    <property type="entry name" value="TRANS-SULFURATION ENZYME FAMILY MEMBER"/>
    <property type="match status" value="1"/>
</dbReference>
<dbReference type="EMBL" id="AGYG01000009">
    <property type="protein sequence ID" value="ENZ41865.1"/>
    <property type="molecule type" value="Genomic_DNA"/>
</dbReference>
<dbReference type="PATRIC" id="fig|997897.5.peg.1322"/>
<evidence type="ECO:0000313" key="11">
    <source>
        <dbReference type="Proteomes" id="UP000013041"/>
    </source>
</evidence>